<dbReference type="SUPFAM" id="SSF52540">
    <property type="entry name" value="P-loop containing nucleoside triphosphate hydrolases"/>
    <property type="match status" value="1"/>
</dbReference>
<dbReference type="SUPFAM" id="SSF52047">
    <property type="entry name" value="RNI-like"/>
    <property type="match status" value="2"/>
</dbReference>
<evidence type="ECO:0000313" key="9">
    <source>
        <dbReference type="RefSeq" id="XP_016649488.1"/>
    </source>
</evidence>
<keyword evidence="8" id="KW-1185">Reference proteome</keyword>
<dbReference type="Pfam" id="PF00931">
    <property type="entry name" value="NB-ARC"/>
    <property type="match status" value="1"/>
</dbReference>
<accession>A0ABM1LQ11</accession>
<dbReference type="Gene3D" id="1.10.8.430">
    <property type="entry name" value="Helical domain of apoptotic protease-activating factors"/>
    <property type="match status" value="1"/>
</dbReference>
<feature type="region of interest" description="Disordered" evidence="6">
    <location>
        <begin position="1864"/>
        <end position="1889"/>
    </location>
</feature>
<evidence type="ECO:0000256" key="4">
    <source>
        <dbReference type="ARBA" id="ARBA00022840"/>
    </source>
</evidence>
<evidence type="ECO:0000256" key="5">
    <source>
        <dbReference type="SAM" id="Coils"/>
    </source>
</evidence>
<reference evidence="8" key="1">
    <citation type="journal article" date="2012" name="Nat. Commun.">
        <title>The genome of Prunus mume.</title>
        <authorList>
            <person name="Zhang Q."/>
            <person name="Chen W."/>
            <person name="Sun L."/>
            <person name="Zhao F."/>
            <person name="Huang B."/>
            <person name="Yang W."/>
            <person name="Tao Y."/>
            <person name="Wang J."/>
            <person name="Yuan Z."/>
            <person name="Fan G."/>
            <person name="Xing Z."/>
            <person name="Han C."/>
            <person name="Pan H."/>
            <person name="Zhong X."/>
            <person name="Shi W."/>
            <person name="Liang X."/>
            <person name="Du D."/>
            <person name="Sun F."/>
            <person name="Xu Z."/>
            <person name="Hao R."/>
            <person name="Lv T."/>
            <person name="Lv Y."/>
            <person name="Zheng Z."/>
            <person name="Sun M."/>
            <person name="Luo L."/>
            <person name="Cai M."/>
            <person name="Gao Y."/>
            <person name="Wang J."/>
            <person name="Yin Y."/>
            <person name="Xu X."/>
            <person name="Cheng T."/>
            <person name="Wang J."/>
        </authorList>
    </citation>
    <scope>NUCLEOTIDE SEQUENCE [LARGE SCALE GENOMIC DNA]</scope>
</reference>
<organism evidence="8 9">
    <name type="scientific">Prunus mume</name>
    <name type="common">Japanese apricot</name>
    <name type="synonym">Armeniaca mume</name>
    <dbReference type="NCBI Taxonomy" id="102107"/>
    <lineage>
        <taxon>Eukaryota</taxon>
        <taxon>Viridiplantae</taxon>
        <taxon>Streptophyta</taxon>
        <taxon>Embryophyta</taxon>
        <taxon>Tracheophyta</taxon>
        <taxon>Spermatophyta</taxon>
        <taxon>Magnoliopsida</taxon>
        <taxon>eudicotyledons</taxon>
        <taxon>Gunneridae</taxon>
        <taxon>Pentapetalae</taxon>
        <taxon>rosids</taxon>
        <taxon>fabids</taxon>
        <taxon>Rosales</taxon>
        <taxon>Rosaceae</taxon>
        <taxon>Amygdaloideae</taxon>
        <taxon>Amygdaleae</taxon>
        <taxon>Prunus</taxon>
    </lineage>
</organism>
<dbReference type="InterPro" id="IPR057135">
    <property type="entry name" value="At4g27190-like_LRR"/>
</dbReference>
<keyword evidence="4" id="KW-0067">ATP-binding</keyword>
<sequence>MEILSGIISKVIEYIVEPVGRQVGYLINYKSNLESLRSQLNNLDAAKDRMKHRVDKVERNGKGVETDVQNWRKEADGITQEAEKILGNEGQEKTKCFNGVCPNLVSYHQFSRKSTKLAKKIELHAKKEFPSVSYDPPLEEICATPSQNYMAFESRILMVNEIMKELKNPDTNMIGVYGWGGVGKTTLAQEVYRQATKENLFDEAVIVLDVKKYPDLEKMERIQKKIAEKLGMDVDKIQDIEARAKHLWNRIKDKNIFVILDDVWEAIDLEALGLRPMATCKILLTSRNRVSEMNVEKEFWLEVLKTEENWSLFEKMVGDVVKDDRIHEVATKIAKKCGGLPVSVVAVARSLRSATTLEEWRVASRDFRSFYEHGLAKSAYLALEWSYNRLDGDELKPLFLLCGIIAGGGYKIYLSDLLKYAMGLSLVKNVDTVEEARDKLISLANKLIKDYCLLLDIDDDGEIRMHELVRDVAMGIASKDNHAIAKAYGDELTEWPDRNSLKKCTAISLKSCKIPRLPEVPWVCPELRLFVLENHNIDDSLEIPGNYFEGMKELKVLDVTRLRIPSLPPSLQCLTNLQTLCLDQCVLGDIALVGQLTNLKILSLLKSKVKDLPKEIGQLTRLQLLDLTHCSELARIPAGVISSLTSLEDLRMGSFKEWEGDLIDGRSNASVSELKQLRQLTALHIHIPDAKLLPANMFSDTKLERYIILIGDCWLYPDNYGKSSNMLKLKLTTSSQFSQGIKLLLKRCEHLDLDGMEAENIISYILASDSGKQLKNLHVQNNDAVINSSHAFPNLESLSLYNLVNLETVCCGQLIAQPFQKLRSLTLWNLPKLIGFSSKGSRSVVSTEAEEIILENEIGGPTKLFMDGEVMIPNLTRLILHQCDGLRFLFSCSMARRLEQLKHLEISTCQMMGEIVSTSGYNQEHRDNMFCNLKSLNLQHLPSLTRFYSGSYIEFSLLETLHIEDCPRLGTFIFDRKSEITSIGKENDDRNSKENLESVIPRFLFDEKVGFPSLERLIIYDLPALMTVWHNQLAQDSFCRLKEVNVYRCHNLINIFARSMMGRLNALYRLEIWQCQLLQVVFELGGVFEAYDTSTTQLKTFECPNLDFVEIDACERLINIFSASVAKGLEQLTKLSVENCGLMEINVKEKGLEATPKFVFPKVTVVKFENLPQLRMFYPGMHVSEWPLLKELAMTRCDNVEIFASEISRFQEKLELGLQCTPIKHPFFLVEKVLMPNLTSLVVRGCSGLRFLFSSSMARSLVQLKNLTISRCQIMEEIVPTNESSEEDTDHDMFSPLQDLKLHYLPNLTRFCSARRSINFHSLEVLHVEDCSKLETFIFDPMNTNITINKATEEIRDSTENIGTDAQFFLFDEMVGFPSLESLIIYEIPKLRTIWHCQLAPDSFRKLKEVEVLRCQSLINIFAPSMMGRLNALGTLVIKQCKSLQVVFDMGVVLGVKEAYYTSSTTKLKIFGCPNLDYVEINSCESLKNIFPVSVAKGLQQLSELYVENCGILEEIVAKDGLEMTPEFVFSKVTLVQLQNMPQLRIFYWGLHVSKWPLLKSLIFFECGKVEILASEYSRFQERLDSGTPIKQPFLFVDKGNPFPNLEVLHLDENTEIWYEAHSPLLAKLFINLKKFTFSCAHPQSFHFLEKLHNLEELVVYNGPWKEIFVYEGTSSGEIDAVGRTLPHIKILYLNQMKELMHLGIGNDNSESVFPNLEILKVYNCGRLKNLTSSAISFHKLTTLHVANCEGLKYLTTYSVAKCLHQLKSLEVENCESMIEIVASNEDEEDSRNYYEIAFSCLQHLKLYYLPSLRGCCSSGNCTVRVPSLNSLIVKECLIELKISPDGSLIQSGSRPERQQIIEEVEEKEEEEDDGNETGGMTQLIAHTN</sequence>
<evidence type="ECO:0000313" key="8">
    <source>
        <dbReference type="Proteomes" id="UP000694861"/>
    </source>
</evidence>
<dbReference type="InterPro" id="IPR050905">
    <property type="entry name" value="Plant_NBS-LRR"/>
</dbReference>
<dbReference type="Proteomes" id="UP000694861">
    <property type="component" value="Linkage group LG4"/>
</dbReference>
<feature type="compositionally biased region" description="Acidic residues" evidence="6">
    <location>
        <begin position="1864"/>
        <end position="1876"/>
    </location>
</feature>
<keyword evidence="5" id="KW-0175">Coiled coil</keyword>
<evidence type="ECO:0000256" key="6">
    <source>
        <dbReference type="SAM" id="MobiDB-lite"/>
    </source>
</evidence>
<dbReference type="InterPro" id="IPR003593">
    <property type="entry name" value="AAA+_ATPase"/>
</dbReference>
<evidence type="ECO:0000259" key="7">
    <source>
        <dbReference type="SMART" id="SM00382"/>
    </source>
</evidence>
<protein>
    <submittedName>
        <fullName evidence="9">Uncharacterized protein LOC103327487</fullName>
    </submittedName>
</protein>
<dbReference type="PRINTS" id="PR00364">
    <property type="entry name" value="DISEASERSIST"/>
</dbReference>
<dbReference type="Gene3D" id="3.80.10.10">
    <property type="entry name" value="Ribonuclease Inhibitor"/>
    <property type="match status" value="5"/>
</dbReference>
<dbReference type="GeneID" id="103327487"/>
<name>A0ABM1LQ11_PRUMU</name>
<keyword evidence="3" id="KW-0611">Plant defense</keyword>
<dbReference type="Gene3D" id="3.40.50.300">
    <property type="entry name" value="P-loop containing nucleotide triphosphate hydrolases"/>
    <property type="match status" value="1"/>
</dbReference>
<dbReference type="InterPro" id="IPR042197">
    <property type="entry name" value="Apaf_helical"/>
</dbReference>
<feature type="coiled-coil region" evidence="5">
    <location>
        <begin position="26"/>
        <end position="60"/>
    </location>
</feature>
<dbReference type="InterPro" id="IPR027417">
    <property type="entry name" value="P-loop_NTPase"/>
</dbReference>
<feature type="compositionally biased region" description="Polar residues" evidence="6">
    <location>
        <begin position="1879"/>
        <end position="1889"/>
    </location>
</feature>
<dbReference type="SMART" id="SM00382">
    <property type="entry name" value="AAA"/>
    <property type="match status" value="1"/>
</dbReference>
<feature type="domain" description="AAA+ ATPase" evidence="7">
    <location>
        <begin position="170"/>
        <end position="305"/>
    </location>
</feature>
<gene>
    <name evidence="9" type="primary">LOC103327487</name>
</gene>
<dbReference type="PANTHER" id="PTHR33463:SF198">
    <property type="entry name" value="RPP4C3"/>
    <property type="match status" value="1"/>
</dbReference>
<dbReference type="SUPFAM" id="SSF52058">
    <property type="entry name" value="L domain-like"/>
    <property type="match status" value="2"/>
</dbReference>
<dbReference type="PANTHER" id="PTHR33463">
    <property type="entry name" value="NB-ARC DOMAIN-CONTAINING PROTEIN-RELATED"/>
    <property type="match status" value="1"/>
</dbReference>
<dbReference type="RefSeq" id="XP_016649488.1">
    <property type="nucleotide sequence ID" value="XM_016794002.1"/>
</dbReference>
<evidence type="ECO:0000256" key="3">
    <source>
        <dbReference type="ARBA" id="ARBA00022821"/>
    </source>
</evidence>
<evidence type="ECO:0000256" key="2">
    <source>
        <dbReference type="ARBA" id="ARBA00022741"/>
    </source>
</evidence>
<reference evidence="9" key="2">
    <citation type="submission" date="2025-08" db="UniProtKB">
        <authorList>
            <consortium name="RefSeq"/>
        </authorList>
    </citation>
    <scope>IDENTIFICATION</scope>
</reference>
<dbReference type="InterPro" id="IPR032675">
    <property type="entry name" value="LRR_dom_sf"/>
</dbReference>
<proteinExistence type="inferred from homology"/>
<comment type="similarity">
    <text evidence="1">Belongs to the disease resistance NB-LRR family.</text>
</comment>
<dbReference type="InterPro" id="IPR002182">
    <property type="entry name" value="NB-ARC"/>
</dbReference>
<keyword evidence="2" id="KW-0547">Nucleotide-binding</keyword>
<evidence type="ECO:0000256" key="1">
    <source>
        <dbReference type="ARBA" id="ARBA00008894"/>
    </source>
</evidence>
<dbReference type="Pfam" id="PF23247">
    <property type="entry name" value="LRR_RPS2"/>
    <property type="match status" value="7"/>
</dbReference>